<name>A0A0E9XV10_ANGAN</name>
<sequence length="67" mass="7240">MSSGSDTTYMSLSSSNCRHFPNETLCHSLRKALLLSWTGNEVAFLSSTEKTKASGSVQPFSGKVLLI</sequence>
<dbReference type="EMBL" id="GBXM01002351">
    <property type="protein sequence ID" value="JAI06227.1"/>
    <property type="molecule type" value="Transcribed_RNA"/>
</dbReference>
<organism evidence="1">
    <name type="scientific">Anguilla anguilla</name>
    <name type="common">European freshwater eel</name>
    <name type="synonym">Muraena anguilla</name>
    <dbReference type="NCBI Taxonomy" id="7936"/>
    <lineage>
        <taxon>Eukaryota</taxon>
        <taxon>Metazoa</taxon>
        <taxon>Chordata</taxon>
        <taxon>Craniata</taxon>
        <taxon>Vertebrata</taxon>
        <taxon>Euteleostomi</taxon>
        <taxon>Actinopterygii</taxon>
        <taxon>Neopterygii</taxon>
        <taxon>Teleostei</taxon>
        <taxon>Anguilliformes</taxon>
        <taxon>Anguillidae</taxon>
        <taxon>Anguilla</taxon>
    </lineage>
</organism>
<dbReference type="AlphaFoldDB" id="A0A0E9XV10"/>
<protein>
    <submittedName>
        <fullName evidence="1">Uncharacterized protein</fullName>
    </submittedName>
</protein>
<reference evidence="1" key="1">
    <citation type="submission" date="2014-11" db="EMBL/GenBank/DDBJ databases">
        <authorList>
            <person name="Amaro Gonzalez C."/>
        </authorList>
    </citation>
    <scope>NUCLEOTIDE SEQUENCE</scope>
</reference>
<accession>A0A0E9XV10</accession>
<evidence type="ECO:0000313" key="1">
    <source>
        <dbReference type="EMBL" id="JAI06227.1"/>
    </source>
</evidence>
<proteinExistence type="predicted"/>
<reference evidence="1" key="2">
    <citation type="journal article" date="2015" name="Fish Shellfish Immunol.">
        <title>Early steps in the European eel (Anguilla anguilla)-Vibrio vulnificus interaction in the gills: Role of the RtxA13 toxin.</title>
        <authorList>
            <person name="Callol A."/>
            <person name="Pajuelo D."/>
            <person name="Ebbesson L."/>
            <person name="Teles M."/>
            <person name="MacKenzie S."/>
            <person name="Amaro C."/>
        </authorList>
    </citation>
    <scope>NUCLEOTIDE SEQUENCE</scope>
</reference>